<name>A0AAW0Z685_9TREE</name>
<feature type="region of interest" description="Disordered" evidence="1">
    <location>
        <begin position="1"/>
        <end position="210"/>
    </location>
</feature>
<feature type="compositionally biased region" description="Basic and acidic residues" evidence="1">
    <location>
        <begin position="141"/>
        <end position="153"/>
    </location>
</feature>
<comment type="caution">
    <text evidence="2">The sequence shown here is derived from an EMBL/GenBank/DDBJ whole genome shotgun (WGS) entry which is preliminary data.</text>
</comment>
<dbReference type="KEGG" id="kne:92177555"/>
<accession>A0AAW0Z685</accession>
<feature type="region of interest" description="Disordered" evidence="1">
    <location>
        <begin position="613"/>
        <end position="664"/>
    </location>
</feature>
<feature type="compositionally biased region" description="Basic and acidic residues" evidence="1">
    <location>
        <begin position="105"/>
        <end position="126"/>
    </location>
</feature>
<feature type="compositionally biased region" description="Basic and acidic residues" evidence="1">
    <location>
        <begin position="480"/>
        <end position="548"/>
    </location>
</feature>
<dbReference type="GeneID" id="92177555"/>
<feature type="region of interest" description="Disordered" evidence="1">
    <location>
        <begin position="480"/>
        <end position="600"/>
    </location>
</feature>
<dbReference type="AlphaFoldDB" id="A0AAW0Z685"/>
<organism evidence="2 3">
    <name type="scientific">Kwoniella newhampshirensis</name>
    <dbReference type="NCBI Taxonomy" id="1651941"/>
    <lineage>
        <taxon>Eukaryota</taxon>
        <taxon>Fungi</taxon>
        <taxon>Dikarya</taxon>
        <taxon>Basidiomycota</taxon>
        <taxon>Agaricomycotina</taxon>
        <taxon>Tremellomycetes</taxon>
        <taxon>Tremellales</taxon>
        <taxon>Cryptococcaceae</taxon>
        <taxon>Kwoniella</taxon>
    </lineage>
</organism>
<dbReference type="EMBL" id="JBCAWK010000001">
    <property type="protein sequence ID" value="KAK8869727.1"/>
    <property type="molecule type" value="Genomic_DNA"/>
</dbReference>
<evidence type="ECO:0000256" key="1">
    <source>
        <dbReference type="SAM" id="MobiDB-lite"/>
    </source>
</evidence>
<feature type="region of interest" description="Disordered" evidence="1">
    <location>
        <begin position="329"/>
        <end position="361"/>
    </location>
</feature>
<sequence length="826" mass="93376">MSLQRRIPPPPLAIAIHPAHPRIKHTDHEKEQKKEVKDEKDRRSIVVAEAKKDVKDEKEKEEKDKAGAVVIPNVKGNEALGPDSPASMFPEPPTSAPGAAGLVADKADEGAKDGHVQNGDKIKDGVVEEVDEATVPAPNRAKGEEDKGKKEELDTAGLAKDLNSVEKKDEKGTKGPDPSPTPPSSLILLPPVPNRPLRTQLDIHPSAPYPPIHTDPRGAYYKYADAVGKQDIYIDVTKDGWLVEQWRERSEREALKRLTGEWERELEREIEKERKRQIKRKVPKGSEEILLQLWNDLAEVPEWHEISVDDFWDRYDWTDPEATIHLRRGLQRSESKPNSDIKAETLASGSKDEEADGTLKSEVESTAARVAIAQCAKEITNKVNEDHTGNEVELPEWTKEGLEEILATVGIQCSYKMKAPMRHWTDFPTGYLILTHGFFLLRLDIHIDWTFQKESNKFEALSTTADDRVFGAMVRAQMAEERKKKEKAYMERKERERKERKEKEKAVGNEDDSKNDVKRDDVEEKADPKDENVKKNDQRDQNGKEAKTQHFAHIPAQEENQQATHREVPSTPRSDVKVLNGDPIVPHHTGADADAPANDNKEKMGVVVVPAKESQGKKDLDAQHDQEAVLVSGPGPATGKDGKGVREGDKAIDGDADGQVAKPGMEDIAKAFQALDKAVNDTAAAAAGPDKEVKEAEAEKESRKGKDETKQKENGNDEADDKNGGEDKEKAKLREREKEKQRQREKEKERERRHREMENEPAVWIWSAKCEKWRWRNYESGLHDIRPGGWEERDWKVFADGREVWDYDADEEEAEKEEVDVHDWSL</sequence>
<protein>
    <submittedName>
        <fullName evidence="2">Uncharacterized protein</fullName>
    </submittedName>
</protein>
<feature type="compositionally biased region" description="Basic and acidic residues" evidence="1">
    <location>
        <begin position="24"/>
        <end position="66"/>
    </location>
</feature>
<reference evidence="2 3" key="1">
    <citation type="journal article" date="2024" name="bioRxiv">
        <title>Comparative genomics of Cryptococcus and Kwoniella reveals pathogenesis evolution and contrasting karyotype dynamics via intercentromeric recombination or chromosome fusion.</title>
        <authorList>
            <person name="Coelho M.A."/>
            <person name="David-Palma M."/>
            <person name="Shea T."/>
            <person name="Bowers K."/>
            <person name="McGinley-Smith S."/>
            <person name="Mohammad A.W."/>
            <person name="Gnirke A."/>
            <person name="Yurkov A.M."/>
            <person name="Nowrousian M."/>
            <person name="Sun S."/>
            <person name="Cuomo C.A."/>
            <person name="Heitman J."/>
        </authorList>
    </citation>
    <scope>NUCLEOTIDE SEQUENCE [LARGE SCALE GENOMIC DNA]</scope>
    <source>
        <strain evidence="2 3">CBS 13917</strain>
    </source>
</reference>
<feature type="compositionally biased region" description="Basic and acidic residues" evidence="1">
    <location>
        <begin position="163"/>
        <end position="174"/>
    </location>
</feature>
<dbReference type="RefSeq" id="XP_066805973.1">
    <property type="nucleotide sequence ID" value="XM_066943431.1"/>
</dbReference>
<dbReference type="Proteomes" id="UP001388673">
    <property type="component" value="Unassembled WGS sequence"/>
</dbReference>
<proteinExistence type="predicted"/>
<feature type="compositionally biased region" description="Basic and acidic residues" evidence="1">
    <location>
        <begin position="614"/>
        <end position="627"/>
    </location>
</feature>
<evidence type="ECO:0000313" key="3">
    <source>
        <dbReference type="Proteomes" id="UP001388673"/>
    </source>
</evidence>
<feature type="region of interest" description="Disordered" evidence="1">
    <location>
        <begin position="682"/>
        <end position="759"/>
    </location>
</feature>
<evidence type="ECO:0000313" key="2">
    <source>
        <dbReference type="EMBL" id="KAK8869727.1"/>
    </source>
</evidence>
<feature type="compositionally biased region" description="Basic and acidic residues" evidence="1">
    <location>
        <begin position="331"/>
        <end position="343"/>
    </location>
</feature>
<feature type="compositionally biased region" description="Basic and acidic residues" evidence="1">
    <location>
        <begin position="640"/>
        <end position="653"/>
    </location>
</feature>
<feature type="compositionally biased region" description="Basic and acidic residues" evidence="1">
    <location>
        <begin position="689"/>
        <end position="758"/>
    </location>
</feature>
<gene>
    <name evidence="2" type="ORF">IAR55_000295</name>
</gene>
<keyword evidence="3" id="KW-1185">Reference proteome</keyword>